<keyword evidence="5 7" id="KW-0573">Peptidoglycan synthesis</keyword>
<accession>A0A1I0BYE6</accession>
<dbReference type="RefSeq" id="WP_093319027.1">
    <property type="nucleotide sequence ID" value="NZ_FOHV01000009.1"/>
</dbReference>
<dbReference type="SUPFAM" id="SSF141523">
    <property type="entry name" value="L,D-transpeptidase catalytic domain-like"/>
    <property type="match status" value="1"/>
</dbReference>
<dbReference type="GO" id="GO:0009252">
    <property type="term" value="P:peptidoglycan biosynthetic process"/>
    <property type="evidence" value="ECO:0007669"/>
    <property type="project" value="UniProtKB-UniPathway"/>
</dbReference>
<evidence type="ECO:0000256" key="3">
    <source>
        <dbReference type="ARBA" id="ARBA00022679"/>
    </source>
</evidence>
<keyword evidence="4 7" id="KW-0133">Cell shape</keyword>
<evidence type="ECO:0000259" key="8">
    <source>
        <dbReference type="PROSITE" id="PS52029"/>
    </source>
</evidence>
<dbReference type="UniPathway" id="UPA00219"/>
<dbReference type="InterPro" id="IPR005490">
    <property type="entry name" value="LD_TPept_cat_dom"/>
</dbReference>
<dbReference type="GO" id="GO:0071555">
    <property type="term" value="P:cell wall organization"/>
    <property type="evidence" value="ECO:0007669"/>
    <property type="project" value="UniProtKB-UniRule"/>
</dbReference>
<dbReference type="PROSITE" id="PS52029">
    <property type="entry name" value="LD_TPASE"/>
    <property type="match status" value="1"/>
</dbReference>
<comment type="similarity">
    <text evidence="2">Belongs to the YkuD family.</text>
</comment>
<evidence type="ECO:0000313" key="9">
    <source>
        <dbReference type="EMBL" id="SET12028.1"/>
    </source>
</evidence>
<name>A0A1I0BYE6_9GAMM</name>
<reference evidence="10" key="1">
    <citation type="submission" date="2016-10" db="EMBL/GenBank/DDBJ databases">
        <authorList>
            <person name="Varghese N."/>
            <person name="Submissions S."/>
        </authorList>
    </citation>
    <scope>NUCLEOTIDE SEQUENCE [LARGE SCALE GENOMIC DNA]</scope>
    <source>
        <strain evidence="10">DSM 18579</strain>
    </source>
</reference>
<sequence>MYRVILFDVVIDFLKNKILIGFLLFLIFSMAHAYDISNGIKGKPIFIQIFKTESILELYEEDGDTYKLVRAFPICKFSGGLGPKKQQGDFKSPEGFYTATYSQLKPDSQYHRAINLGFPNAYDKSQGYTGNYLMIHGDCVSVGCYAMQDAPMEEIYNYAEAALLAGQTHIPIHIYPFKMTKENLNKYKFSENYTFWQQLAKGYEYFQKHSYPAMVTVESGQYAISQMLPSDLRLAANQSINSLFVSAPNSLEVMVNSLETSERSDSLPNKEQEDALLNSIKLAKDNH</sequence>
<feature type="domain" description="L,D-TPase catalytic" evidence="8">
    <location>
        <begin position="45"/>
        <end position="175"/>
    </location>
</feature>
<dbReference type="GO" id="GO:0004180">
    <property type="term" value="F:carboxypeptidase activity"/>
    <property type="evidence" value="ECO:0007669"/>
    <property type="project" value="UniProtKB-ARBA"/>
</dbReference>
<dbReference type="Proteomes" id="UP000242642">
    <property type="component" value="Unassembled WGS sequence"/>
</dbReference>
<evidence type="ECO:0000256" key="5">
    <source>
        <dbReference type="ARBA" id="ARBA00022984"/>
    </source>
</evidence>
<evidence type="ECO:0000256" key="7">
    <source>
        <dbReference type="PROSITE-ProRule" id="PRU01373"/>
    </source>
</evidence>
<evidence type="ECO:0000256" key="6">
    <source>
        <dbReference type="ARBA" id="ARBA00023316"/>
    </source>
</evidence>
<comment type="pathway">
    <text evidence="1 7">Cell wall biogenesis; peptidoglycan biosynthesis.</text>
</comment>
<evidence type="ECO:0000313" key="10">
    <source>
        <dbReference type="Proteomes" id="UP000242642"/>
    </source>
</evidence>
<evidence type="ECO:0000256" key="4">
    <source>
        <dbReference type="ARBA" id="ARBA00022960"/>
    </source>
</evidence>
<dbReference type="CDD" id="cd16913">
    <property type="entry name" value="YkuD_like"/>
    <property type="match status" value="1"/>
</dbReference>
<dbReference type="PANTHER" id="PTHR36699">
    <property type="entry name" value="LD-TRANSPEPTIDASE"/>
    <property type="match status" value="1"/>
</dbReference>
<dbReference type="EMBL" id="FOHV01000009">
    <property type="protein sequence ID" value="SET12028.1"/>
    <property type="molecule type" value="Genomic_DNA"/>
</dbReference>
<keyword evidence="3" id="KW-0808">Transferase</keyword>
<gene>
    <name evidence="9" type="ORF">SAMN02583745_01408</name>
</gene>
<dbReference type="AlphaFoldDB" id="A0A1I0BYE6"/>
<dbReference type="Pfam" id="PF03734">
    <property type="entry name" value="YkuD"/>
    <property type="match status" value="1"/>
</dbReference>
<keyword evidence="6 7" id="KW-0961">Cell wall biogenesis/degradation</keyword>
<keyword evidence="10" id="KW-1185">Reference proteome</keyword>
<evidence type="ECO:0000256" key="2">
    <source>
        <dbReference type="ARBA" id="ARBA00005992"/>
    </source>
</evidence>
<dbReference type="GO" id="GO:0008360">
    <property type="term" value="P:regulation of cell shape"/>
    <property type="evidence" value="ECO:0007669"/>
    <property type="project" value="UniProtKB-UniRule"/>
</dbReference>
<protein>
    <submittedName>
        <fullName evidence="9">Murein L,D-transpeptidase YafK</fullName>
    </submittedName>
</protein>
<feature type="active site" description="Nucleophile" evidence="7">
    <location>
        <position position="144"/>
    </location>
</feature>
<feature type="active site" description="Proton donor/acceptor" evidence="7">
    <location>
        <position position="136"/>
    </location>
</feature>
<dbReference type="GO" id="GO:0016740">
    <property type="term" value="F:transferase activity"/>
    <property type="evidence" value="ECO:0007669"/>
    <property type="project" value="UniProtKB-KW"/>
</dbReference>
<proteinExistence type="inferred from homology"/>
<evidence type="ECO:0000256" key="1">
    <source>
        <dbReference type="ARBA" id="ARBA00004752"/>
    </source>
</evidence>
<dbReference type="InterPro" id="IPR038063">
    <property type="entry name" value="Transpep_catalytic_dom"/>
</dbReference>
<dbReference type="OrthoDB" id="9809748at2"/>
<dbReference type="STRING" id="1123402.SAMN02583745_01408"/>
<organism evidence="9 10">
    <name type="scientific">Thorsellia anophelis DSM 18579</name>
    <dbReference type="NCBI Taxonomy" id="1123402"/>
    <lineage>
        <taxon>Bacteria</taxon>
        <taxon>Pseudomonadati</taxon>
        <taxon>Pseudomonadota</taxon>
        <taxon>Gammaproteobacteria</taxon>
        <taxon>Enterobacterales</taxon>
        <taxon>Thorselliaceae</taxon>
        <taxon>Thorsellia</taxon>
    </lineage>
</organism>
<dbReference type="PANTHER" id="PTHR36699:SF1">
    <property type="entry name" value="L,D-TRANSPEPTIDASE YAFK-RELATED"/>
    <property type="match status" value="1"/>
</dbReference>